<name>A0ACC1T5D7_9APHY</name>
<proteinExistence type="predicted"/>
<gene>
    <name evidence="1" type="ORF">NM688_g3544</name>
</gene>
<reference evidence="1" key="1">
    <citation type="submission" date="2022-07" db="EMBL/GenBank/DDBJ databases">
        <title>Genome Sequence of Phlebia brevispora.</title>
        <authorList>
            <person name="Buettner E."/>
        </authorList>
    </citation>
    <scope>NUCLEOTIDE SEQUENCE</scope>
    <source>
        <strain evidence="1">MPL23</strain>
    </source>
</reference>
<evidence type="ECO:0000313" key="1">
    <source>
        <dbReference type="EMBL" id="KAJ3553560.1"/>
    </source>
</evidence>
<keyword evidence="2" id="KW-1185">Reference proteome</keyword>
<accession>A0ACC1T5D7</accession>
<evidence type="ECO:0000313" key="2">
    <source>
        <dbReference type="Proteomes" id="UP001148662"/>
    </source>
</evidence>
<protein>
    <submittedName>
        <fullName evidence="1">Uncharacterized protein</fullName>
    </submittedName>
</protein>
<comment type="caution">
    <text evidence="1">The sequence shown here is derived from an EMBL/GenBank/DDBJ whole genome shotgun (WGS) entry which is preliminary data.</text>
</comment>
<organism evidence="1 2">
    <name type="scientific">Phlebia brevispora</name>
    <dbReference type="NCBI Taxonomy" id="194682"/>
    <lineage>
        <taxon>Eukaryota</taxon>
        <taxon>Fungi</taxon>
        <taxon>Dikarya</taxon>
        <taxon>Basidiomycota</taxon>
        <taxon>Agaricomycotina</taxon>
        <taxon>Agaricomycetes</taxon>
        <taxon>Polyporales</taxon>
        <taxon>Meruliaceae</taxon>
        <taxon>Phlebia</taxon>
    </lineage>
</organism>
<sequence>MSECSCHVDLHTDKATVEDAGQSAKGWQGQQDRVLQQKIYLNRERFPLSGNNLDDSDSQPVAELPSTPTFMNGKIQARAIKVQYMDVPSPSPSSTTNAPGLTGVGPAEDTPATPSLHTSNVLATSISPNNQTPPINNEQPVNSNNSEGSIPASISAAIAAQDGEPVLEVRPFRDAEGCTRWWQATGFEIISQPPAGLAVELADLYVYKARCTDKIYTWVYREEGWRRILPGQRHPISEVDRVLSWRGKNHEQPTWVTYHTYSTYQSRVRGNSFRRNLLKHDRARN</sequence>
<dbReference type="EMBL" id="JANHOG010000524">
    <property type="protein sequence ID" value="KAJ3553560.1"/>
    <property type="molecule type" value="Genomic_DNA"/>
</dbReference>
<dbReference type="Proteomes" id="UP001148662">
    <property type="component" value="Unassembled WGS sequence"/>
</dbReference>